<sequence length="351" mass="37383">MTSQQHTVFRLSLSGATLDGLKSSKEPLPPVDKQSVLVKINAVALNYRDIAIVNGTYPFPVKDSVVPCSDMCGVVQEVGSLVTKFKKGDKVVGNFIQDALYGAATNWNSGLGGPLDGVLREYVVLPEFGVVKIPEGSNMTDAEAASLVCTGVTTWNSLYGNIPLKPGQTVLLMGTGGVSLTALQIAKAAGAKTIITSSSDEKLKLVQEHYHPTHIINYKTKPDWDQEVLRLTDGLGADYIIETGGIGTIEKSLACVAYGGNISVIGFLGGSPRPEDRPDVAALALGKGAVVRGIMVGNKQQLEEMVRFAVVNDLHMAVDTVFPFTDSGVREAYDYLLAAKHIGKVCISMEK</sequence>
<name>A0A8H7UJM9_9FUNG</name>
<feature type="domain" description="Enoyl reductase (ER)" evidence="1">
    <location>
        <begin position="16"/>
        <end position="347"/>
    </location>
</feature>
<proteinExistence type="predicted"/>
<dbReference type="CDD" id="cd08276">
    <property type="entry name" value="MDR7"/>
    <property type="match status" value="1"/>
</dbReference>
<dbReference type="PANTHER" id="PTHR45033:SF1">
    <property type="entry name" value="OXIDOREDUCTASE (EUROFUNG)"/>
    <property type="match status" value="1"/>
</dbReference>
<dbReference type="SMART" id="SM00829">
    <property type="entry name" value="PKS_ER"/>
    <property type="match status" value="1"/>
</dbReference>
<dbReference type="AlphaFoldDB" id="A0A8H7UJM9"/>
<accession>A0A8H7UJM9</accession>
<protein>
    <recommendedName>
        <fullName evidence="1">Enoyl reductase (ER) domain-containing protein</fullName>
    </recommendedName>
</protein>
<dbReference type="OrthoDB" id="3509362at2759"/>
<dbReference type="InterPro" id="IPR036291">
    <property type="entry name" value="NAD(P)-bd_dom_sf"/>
</dbReference>
<dbReference type="Pfam" id="PF00107">
    <property type="entry name" value="ADH_zinc_N"/>
    <property type="match status" value="1"/>
</dbReference>
<gene>
    <name evidence="2" type="ORF">INT44_009192</name>
</gene>
<dbReference type="PANTHER" id="PTHR45033">
    <property type="match status" value="1"/>
</dbReference>
<evidence type="ECO:0000313" key="3">
    <source>
        <dbReference type="Proteomes" id="UP000612746"/>
    </source>
</evidence>
<dbReference type="InterPro" id="IPR013149">
    <property type="entry name" value="ADH-like_C"/>
</dbReference>
<organism evidence="2 3">
    <name type="scientific">Umbelopsis vinacea</name>
    <dbReference type="NCBI Taxonomy" id="44442"/>
    <lineage>
        <taxon>Eukaryota</taxon>
        <taxon>Fungi</taxon>
        <taxon>Fungi incertae sedis</taxon>
        <taxon>Mucoromycota</taxon>
        <taxon>Mucoromycotina</taxon>
        <taxon>Umbelopsidomycetes</taxon>
        <taxon>Umbelopsidales</taxon>
        <taxon>Umbelopsidaceae</taxon>
        <taxon>Umbelopsis</taxon>
    </lineage>
</organism>
<dbReference type="EMBL" id="JAEPRA010000006">
    <property type="protein sequence ID" value="KAG2184177.1"/>
    <property type="molecule type" value="Genomic_DNA"/>
</dbReference>
<dbReference type="Pfam" id="PF08240">
    <property type="entry name" value="ADH_N"/>
    <property type="match status" value="1"/>
</dbReference>
<evidence type="ECO:0000259" key="1">
    <source>
        <dbReference type="SMART" id="SM00829"/>
    </source>
</evidence>
<comment type="caution">
    <text evidence="2">The sequence shown here is derived from an EMBL/GenBank/DDBJ whole genome shotgun (WGS) entry which is preliminary data.</text>
</comment>
<dbReference type="Gene3D" id="3.40.50.720">
    <property type="entry name" value="NAD(P)-binding Rossmann-like Domain"/>
    <property type="match status" value="1"/>
</dbReference>
<keyword evidence="3" id="KW-1185">Reference proteome</keyword>
<reference evidence="2" key="1">
    <citation type="submission" date="2020-12" db="EMBL/GenBank/DDBJ databases">
        <title>Metabolic potential, ecology and presence of endohyphal bacteria is reflected in genomic diversity of Mucoromycotina.</title>
        <authorList>
            <person name="Muszewska A."/>
            <person name="Okrasinska A."/>
            <person name="Steczkiewicz K."/>
            <person name="Drgas O."/>
            <person name="Orlowska M."/>
            <person name="Perlinska-Lenart U."/>
            <person name="Aleksandrzak-Piekarczyk T."/>
            <person name="Szatraj K."/>
            <person name="Zielenkiewicz U."/>
            <person name="Pilsyk S."/>
            <person name="Malc E."/>
            <person name="Mieczkowski P."/>
            <person name="Kruszewska J.S."/>
            <person name="Biernat P."/>
            <person name="Pawlowska J."/>
        </authorList>
    </citation>
    <scope>NUCLEOTIDE SEQUENCE</scope>
    <source>
        <strain evidence="2">WA0000051536</strain>
    </source>
</reference>
<dbReference type="Gene3D" id="3.90.180.10">
    <property type="entry name" value="Medium-chain alcohol dehydrogenases, catalytic domain"/>
    <property type="match status" value="1"/>
</dbReference>
<dbReference type="InterPro" id="IPR011032">
    <property type="entry name" value="GroES-like_sf"/>
</dbReference>
<dbReference type="InterPro" id="IPR052711">
    <property type="entry name" value="Zinc_ADH-like"/>
</dbReference>
<dbReference type="SUPFAM" id="SSF51735">
    <property type="entry name" value="NAD(P)-binding Rossmann-fold domains"/>
    <property type="match status" value="1"/>
</dbReference>
<dbReference type="InterPro" id="IPR020843">
    <property type="entry name" value="ER"/>
</dbReference>
<dbReference type="Proteomes" id="UP000612746">
    <property type="component" value="Unassembled WGS sequence"/>
</dbReference>
<dbReference type="InterPro" id="IPR013154">
    <property type="entry name" value="ADH-like_N"/>
</dbReference>
<evidence type="ECO:0000313" key="2">
    <source>
        <dbReference type="EMBL" id="KAG2184177.1"/>
    </source>
</evidence>
<dbReference type="SUPFAM" id="SSF50129">
    <property type="entry name" value="GroES-like"/>
    <property type="match status" value="1"/>
</dbReference>
<dbReference type="GO" id="GO:0016491">
    <property type="term" value="F:oxidoreductase activity"/>
    <property type="evidence" value="ECO:0007669"/>
    <property type="project" value="InterPro"/>
</dbReference>